<protein>
    <submittedName>
        <fullName evidence="3">Uncharacterized protein</fullName>
    </submittedName>
</protein>
<evidence type="ECO:0000256" key="2">
    <source>
        <dbReference type="SAM" id="Phobius"/>
    </source>
</evidence>
<dbReference type="Proteomes" id="UP001597280">
    <property type="component" value="Unassembled WGS sequence"/>
</dbReference>
<gene>
    <name evidence="3" type="ORF">ACFSDA_05795</name>
</gene>
<dbReference type="EMBL" id="JBHUFL010000002">
    <property type="protein sequence ID" value="MFD1834587.1"/>
    <property type="molecule type" value="Genomic_DNA"/>
</dbReference>
<keyword evidence="2" id="KW-1133">Transmembrane helix</keyword>
<evidence type="ECO:0000313" key="4">
    <source>
        <dbReference type="Proteomes" id="UP001597280"/>
    </source>
</evidence>
<evidence type="ECO:0000256" key="1">
    <source>
        <dbReference type="SAM" id="MobiDB-lite"/>
    </source>
</evidence>
<feature type="transmembrane region" description="Helical" evidence="2">
    <location>
        <begin position="20"/>
        <end position="40"/>
    </location>
</feature>
<keyword evidence="4" id="KW-1185">Reference proteome</keyword>
<feature type="region of interest" description="Disordered" evidence="1">
    <location>
        <begin position="45"/>
        <end position="85"/>
    </location>
</feature>
<keyword evidence="2" id="KW-0472">Membrane</keyword>
<name>A0ABW4PWE2_9MICO</name>
<sequence length="85" mass="8954">MSDPDSGLMPVGLSTPWDPSMLVLLLIFVLGALVIVAVAVMNRHGGPTRQVMPTDPTPDPALIAHQQPPAPSTLPEPAPEQALRD</sequence>
<proteinExistence type="predicted"/>
<accession>A0ABW4PWE2</accession>
<feature type="compositionally biased region" description="Pro residues" evidence="1">
    <location>
        <begin position="68"/>
        <end position="78"/>
    </location>
</feature>
<dbReference type="RefSeq" id="WP_343903857.1">
    <property type="nucleotide sequence ID" value="NZ_BAAAIS010000002.1"/>
</dbReference>
<reference evidence="4" key="1">
    <citation type="journal article" date="2019" name="Int. J. Syst. Evol. Microbiol.">
        <title>The Global Catalogue of Microorganisms (GCM) 10K type strain sequencing project: providing services to taxonomists for standard genome sequencing and annotation.</title>
        <authorList>
            <consortium name="The Broad Institute Genomics Platform"/>
            <consortium name="The Broad Institute Genome Sequencing Center for Infectious Disease"/>
            <person name="Wu L."/>
            <person name="Ma J."/>
        </authorList>
    </citation>
    <scope>NUCLEOTIDE SEQUENCE [LARGE SCALE GENOMIC DNA]</scope>
    <source>
        <strain evidence="4">JCM 11650</strain>
    </source>
</reference>
<comment type="caution">
    <text evidence="3">The sequence shown here is derived from an EMBL/GenBank/DDBJ whole genome shotgun (WGS) entry which is preliminary data.</text>
</comment>
<organism evidence="3 4">
    <name type="scientific">Brachybacterium rhamnosum</name>
    <dbReference type="NCBI Taxonomy" id="173361"/>
    <lineage>
        <taxon>Bacteria</taxon>
        <taxon>Bacillati</taxon>
        <taxon>Actinomycetota</taxon>
        <taxon>Actinomycetes</taxon>
        <taxon>Micrococcales</taxon>
        <taxon>Dermabacteraceae</taxon>
        <taxon>Brachybacterium</taxon>
    </lineage>
</organism>
<keyword evidence="2" id="KW-0812">Transmembrane</keyword>
<evidence type="ECO:0000313" key="3">
    <source>
        <dbReference type="EMBL" id="MFD1834587.1"/>
    </source>
</evidence>